<organism evidence="2 3">
    <name type="scientific">Acidaminobacter hydrogenoformans DSM 2784</name>
    <dbReference type="NCBI Taxonomy" id="1120920"/>
    <lineage>
        <taxon>Bacteria</taxon>
        <taxon>Bacillati</taxon>
        <taxon>Bacillota</taxon>
        <taxon>Clostridia</taxon>
        <taxon>Peptostreptococcales</taxon>
        <taxon>Acidaminobacteraceae</taxon>
        <taxon>Acidaminobacter</taxon>
    </lineage>
</organism>
<feature type="transmembrane region" description="Helical" evidence="1">
    <location>
        <begin position="42"/>
        <end position="64"/>
    </location>
</feature>
<proteinExistence type="predicted"/>
<dbReference type="STRING" id="1120920.SAMN03080599_02812"/>
<feature type="transmembrane region" description="Helical" evidence="1">
    <location>
        <begin position="96"/>
        <end position="122"/>
    </location>
</feature>
<evidence type="ECO:0000313" key="2">
    <source>
        <dbReference type="EMBL" id="SCZ81478.1"/>
    </source>
</evidence>
<dbReference type="PANTHER" id="PTHR36007:SF2">
    <property type="entry name" value="TRANSPORT PROTEIN-RELATED"/>
    <property type="match status" value="1"/>
</dbReference>
<sequence>MTFIEQIPNELYVLAMSMMPIVELRGAIPLGVSLGFSTLHSTVLSVIGNALIVPVLLAIIEPLFSRMKRLEQLRGFVERLEVRAASKVQNYRKYRLLGLFLLVAVPIPTTGVYTGCIAAVILRIRPRNAAAAIIGGVVAAGAIVFMVTEHILF</sequence>
<accession>A0A1G5S5K4</accession>
<dbReference type="InterPro" id="IPR009577">
    <property type="entry name" value="Sm_multidrug_ex"/>
</dbReference>
<name>A0A1G5S5K4_9FIRM</name>
<keyword evidence="1" id="KW-0812">Transmembrane</keyword>
<dbReference type="EMBL" id="FMWL01000019">
    <property type="protein sequence ID" value="SCZ81478.1"/>
    <property type="molecule type" value="Genomic_DNA"/>
</dbReference>
<evidence type="ECO:0000256" key="1">
    <source>
        <dbReference type="SAM" id="Phobius"/>
    </source>
</evidence>
<feature type="transmembrane region" description="Helical" evidence="1">
    <location>
        <begin position="12"/>
        <end position="36"/>
    </location>
</feature>
<protein>
    <submittedName>
        <fullName evidence="2">Uncharacterized membrane protein</fullName>
    </submittedName>
</protein>
<dbReference type="RefSeq" id="WP_092592576.1">
    <property type="nucleotide sequence ID" value="NZ_FMWL01000019.1"/>
</dbReference>
<keyword evidence="1" id="KW-1133">Transmembrane helix</keyword>
<dbReference type="Pfam" id="PF06695">
    <property type="entry name" value="Sm_multidrug_ex"/>
    <property type="match status" value="1"/>
</dbReference>
<dbReference type="OrthoDB" id="360192at2"/>
<dbReference type="PANTHER" id="PTHR36007">
    <property type="entry name" value="TRANSPORT PROTEIN-RELATED"/>
    <property type="match status" value="1"/>
</dbReference>
<dbReference type="AlphaFoldDB" id="A0A1G5S5K4"/>
<feature type="transmembrane region" description="Helical" evidence="1">
    <location>
        <begin position="128"/>
        <end position="147"/>
    </location>
</feature>
<dbReference type="Proteomes" id="UP000199208">
    <property type="component" value="Unassembled WGS sequence"/>
</dbReference>
<reference evidence="2 3" key="1">
    <citation type="submission" date="2016-10" db="EMBL/GenBank/DDBJ databases">
        <authorList>
            <person name="de Groot N.N."/>
        </authorList>
    </citation>
    <scope>NUCLEOTIDE SEQUENCE [LARGE SCALE GENOMIC DNA]</scope>
    <source>
        <strain evidence="2 3">DSM 2784</strain>
    </source>
</reference>
<keyword evidence="3" id="KW-1185">Reference proteome</keyword>
<gene>
    <name evidence="2" type="ORF">SAMN03080599_02812</name>
</gene>
<keyword evidence="1" id="KW-0472">Membrane</keyword>
<evidence type="ECO:0000313" key="3">
    <source>
        <dbReference type="Proteomes" id="UP000199208"/>
    </source>
</evidence>